<keyword evidence="3" id="KW-1185">Reference proteome</keyword>
<keyword evidence="1" id="KW-1133">Transmembrane helix</keyword>
<dbReference type="OrthoDB" id="7956241at2"/>
<evidence type="ECO:0000256" key="1">
    <source>
        <dbReference type="SAM" id="Phobius"/>
    </source>
</evidence>
<organism evidence="2 3">
    <name type="scientific">Rhodovulum adriaticum</name>
    <name type="common">Rhodopseudomonas adriatica</name>
    <dbReference type="NCBI Taxonomy" id="35804"/>
    <lineage>
        <taxon>Bacteria</taxon>
        <taxon>Pseudomonadati</taxon>
        <taxon>Pseudomonadota</taxon>
        <taxon>Alphaproteobacteria</taxon>
        <taxon>Rhodobacterales</taxon>
        <taxon>Paracoccaceae</taxon>
        <taxon>Rhodovulum</taxon>
    </lineage>
</organism>
<sequence length="330" mass="34340">MPYHCPNRALSLDGETVFSEDRVKLHPRHQRLVAIGLSMVIVFGTKSLIGLLAPAPAPGPATPRLSPIVSLPPADAGMPRLPQAPDPTRTRGQLRVPAAPRLPADQAAAPPLPRLGPFGLPCDPDLILAPADRQGLHLTLAAPCHLNQRADITLGALRLSARTDHLGRLMLTLPSLAGPATRIAFADDTGVDLPAPTGPDALHLRAGLIAPADAGVQLHVHEGDTASGAVDHLRPGKATGTGRIHSMDLPGTGIAQLYATRATAPTARLSIEMEITPANCGRDVTAMIALPGTGDTLTAHPLNLTVPDCGAVGEFLVLKNLSPDWTLAAR</sequence>
<keyword evidence="1" id="KW-0812">Transmembrane</keyword>
<dbReference type="EMBL" id="SLXL01000001">
    <property type="protein sequence ID" value="TCP27344.1"/>
    <property type="molecule type" value="Genomic_DNA"/>
</dbReference>
<feature type="transmembrane region" description="Helical" evidence="1">
    <location>
        <begin position="32"/>
        <end position="53"/>
    </location>
</feature>
<evidence type="ECO:0000313" key="3">
    <source>
        <dbReference type="Proteomes" id="UP000295733"/>
    </source>
</evidence>
<dbReference type="Proteomes" id="UP000295733">
    <property type="component" value="Unassembled WGS sequence"/>
</dbReference>
<gene>
    <name evidence="2" type="ORF">EV656_101250</name>
</gene>
<dbReference type="RefSeq" id="WP_132598637.1">
    <property type="nucleotide sequence ID" value="NZ_NRRP01000041.1"/>
</dbReference>
<keyword evidence="1" id="KW-0472">Membrane</keyword>
<comment type="caution">
    <text evidence="2">The sequence shown here is derived from an EMBL/GenBank/DDBJ whole genome shotgun (WGS) entry which is preliminary data.</text>
</comment>
<evidence type="ECO:0000313" key="2">
    <source>
        <dbReference type="EMBL" id="TCP27344.1"/>
    </source>
</evidence>
<accession>A0A4R2P0C8</accession>
<name>A0A4R2P0C8_RHOAD</name>
<dbReference type="AlphaFoldDB" id="A0A4R2P0C8"/>
<proteinExistence type="predicted"/>
<reference evidence="2 3" key="1">
    <citation type="submission" date="2019-03" db="EMBL/GenBank/DDBJ databases">
        <title>Genomic Encyclopedia of Type Strains, Phase IV (KMG-IV): sequencing the most valuable type-strain genomes for metagenomic binning, comparative biology and taxonomic classification.</title>
        <authorList>
            <person name="Goeker M."/>
        </authorList>
    </citation>
    <scope>NUCLEOTIDE SEQUENCE [LARGE SCALE GENOMIC DNA]</scope>
    <source>
        <strain evidence="2 3">DSM 2781</strain>
    </source>
</reference>
<evidence type="ECO:0008006" key="4">
    <source>
        <dbReference type="Google" id="ProtNLM"/>
    </source>
</evidence>
<protein>
    <recommendedName>
        <fullName evidence="4">Translocase</fullName>
    </recommendedName>
</protein>